<protein>
    <recommendedName>
        <fullName evidence="12">Magnesium transport protein CorA</fullName>
    </recommendedName>
</protein>
<evidence type="ECO:0000256" key="11">
    <source>
        <dbReference type="ARBA" id="ARBA00045497"/>
    </source>
</evidence>
<evidence type="ECO:0000256" key="5">
    <source>
        <dbReference type="ARBA" id="ARBA00022692"/>
    </source>
</evidence>
<dbReference type="Proteomes" id="UP000054698">
    <property type="component" value="Unassembled WGS sequence"/>
</dbReference>
<evidence type="ECO:0000256" key="9">
    <source>
        <dbReference type="ARBA" id="ARBA00023136"/>
    </source>
</evidence>
<dbReference type="NCBIfam" id="TIGR00383">
    <property type="entry name" value="corA"/>
    <property type="match status" value="1"/>
</dbReference>
<accession>A0A0W0U7L8</accession>
<dbReference type="Pfam" id="PF01544">
    <property type="entry name" value="CorA"/>
    <property type="match status" value="1"/>
</dbReference>
<dbReference type="GO" id="GO:0015095">
    <property type="term" value="F:magnesium ion transmembrane transporter activity"/>
    <property type="evidence" value="ECO:0007669"/>
    <property type="project" value="UniProtKB-UniRule"/>
</dbReference>
<dbReference type="InterPro" id="IPR002523">
    <property type="entry name" value="MgTranspt_CorA/ZnTranspt_ZntB"/>
</dbReference>
<dbReference type="GO" id="GO:0015087">
    <property type="term" value="F:cobalt ion transmembrane transporter activity"/>
    <property type="evidence" value="ECO:0007669"/>
    <property type="project" value="UniProtKB-UniRule"/>
</dbReference>
<dbReference type="GO" id="GO:0000287">
    <property type="term" value="F:magnesium ion binding"/>
    <property type="evidence" value="ECO:0007669"/>
    <property type="project" value="TreeGrafter"/>
</dbReference>
<dbReference type="CDD" id="cd12828">
    <property type="entry name" value="TmCorA-like_1"/>
    <property type="match status" value="1"/>
</dbReference>
<evidence type="ECO:0000313" key="13">
    <source>
        <dbReference type="EMBL" id="KTD03904.1"/>
    </source>
</evidence>
<keyword evidence="6 12" id="KW-0460">Magnesium</keyword>
<comment type="function">
    <text evidence="11">Mediates influx of magnesium ions. Alternates between open and closed states. Activated by low cytoplasmic Mg(2+) levels. Inactive when cytoplasmic Mg(2+) levels are high.</text>
</comment>
<evidence type="ECO:0000256" key="12">
    <source>
        <dbReference type="RuleBase" id="RU362010"/>
    </source>
</evidence>
<comment type="similarity">
    <text evidence="2 12">Belongs to the CorA metal ion transporter (MIT) (TC 1.A.35) family.</text>
</comment>
<organism evidence="13 15">
    <name type="scientific">Legionella feeleii</name>
    <dbReference type="NCBI Taxonomy" id="453"/>
    <lineage>
        <taxon>Bacteria</taxon>
        <taxon>Pseudomonadati</taxon>
        <taxon>Pseudomonadota</taxon>
        <taxon>Gammaproteobacteria</taxon>
        <taxon>Legionellales</taxon>
        <taxon>Legionellaceae</taxon>
        <taxon>Legionella</taxon>
    </lineage>
</organism>
<dbReference type="FunFam" id="1.20.58.340:FF:000004">
    <property type="entry name" value="Magnesium transport protein CorA"/>
    <property type="match status" value="1"/>
</dbReference>
<dbReference type="EMBL" id="UASS01000022">
    <property type="protein sequence ID" value="SPX61489.1"/>
    <property type="molecule type" value="Genomic_DNA"/>
</dbReference>
<keyword evidence="3 12" id="KW-0813">Transport</keyword>
<evidence type="ECO:0000313" key="16">
    <source>
        <dbReference type="Proteomes" id="UP000251942"/>
    </source>
</evidence>
<sequence length="354" mass="41277">MDSHKKTSSAKKGMLPGSAIYVGENPPVKTRIFIHIYDCHHYKRIEGLSLPAIQDALNANQSVWVDVSGLENSPQISELCAEFAIHPLFVEDILNTHQRAKLDEIDGGFFIVFKLLHSATRRLSYNVEQLSMLVKKNLLVTFRESDNYDLHPIYKYLSAQHSLVREHGSEYLTHLLMDNIVDNYFNFVEEVEKNLSNMEDLLLKDPQAIDLSSLYTIKRHTMTLRKAITPLQDIVDLLLSERKRFIDVKCRLYYRDLHDHCVRLLQSIDLQREMSNSILEIYLSTINNRMNETMKVLTVFASLFIPLTFIAGIYGMNFVNMPELKWRYSYPFTLGLMLLLTILMLYYFKRKKLL</sequence>
<evidence type="ECO:0000256" key="3">
    <source>
        <dbReference type="ARBA" id="ARBA00022448"/>
    </source>
</evidence>
<keyword evidence="8 12" id="KW-0406">Ion transport</keyword>
<dbReference type="InterPro" id="IPR004488">
    <property type="entry name" value="Mg/Co-transport_prot_CorA"/>
</dbReference>
<dbReference type="SUPFAM" id="SSF143865">
    <property type="entry name" value="CorA soluble domain-like"/>
    <property type="match status" value="1"/>
</dbReference>
<name>A0A0W0U7L8_9GAMM</name>
<dbReference type="GO" id="GO:0050897">
    <property type="term" value="F:cobalt ion binding"/>
    <property type="evidence" value="ECO:0007669"/>
    <property type="project" value="TreeGrafter"/>
</dbReference>
<feature type="transmembrane region" description="Helical" evidence="12">
    <location>
        <begin position="296"/>
        <end position="316"/>
    </location>
</feature>
<dbReference type="SUPFAM" id="SSF144083">
    <property type="entry name" value="Magnesium transport protein CorA, transmembrane region"/>
    <property type="match status" value="1"/>
</dbReference>
<gene>
    <name evidence="12 13" type="primary">corA</name>
    <name evidence="14" type="synonym">corA_2</name>
    <name evidence="13" type="ORF">Lfee_0305</name>
    <name evidence="14" type="ORF">NCTC12022_02229</name>
</gene>
<comment type="catalytic activity">
    <reaction evidence="10">
        <text>Mg(2+)(in) = Mg(2+)(out)</text>
        <dbReference type="Rhea" id="RHEA:29827"/>
        <dbReference type="ChEBI" id="CHEBI:18420"/>
    </reaction>
</comment>
<keyword evidence="9 12" id="KW-0472">Membrane</keyword>
<dbReference type="Gene3D" id="1.20.58.340">
    <property type="entry name" value="Magnesium transport protein CorA, transmembrane region"/>
    <property type="match status" value="2"/>
</dbReference>
<dbReference type="GO" id="GO:0005886">
    <property type="term" value="C:plasma membrane"/>
    <property type="evidence" value="ECO:0007669"/>
    <property type="project" value="UniProtKB-SubCell"/>
</dbReference>
<evidence type="ECO:0000256" key="10">
    <source>
        <dbReference type="ARBA" id="ARBA00034269"/>
    </source>
</evidence>
<evidence type="ECO:0000313" key="14">
    <source>
        <dbReference type="EMBL" id="SPX61489.1"/>
    </source>
</evidence>
<evidence type="ECO:0000256" key="1">
    <source>
        <dbReference type="ARBA" id="ARBA00004651"/>
    </source>
</evidence>
<proteinExistence type="inferred from homology"/>
<reference evidence="13 15" key="1">
    <citation type="submission" date="2015-11" db="EMBL/GenBank/DDBJ databases">
        <title>Genomic analysis of 38 Legionella species identifies large and diverse effector repertoires.</title>
        <authorList>
            <person name="Burstein D."/>
            <person name="Amaro F."/>
            <person name="Zusman T."/>
            <person name="Lifshitz Z."/>
            <person name="Cohen O."/>
            <person name="Gilbert J.A."/>
            <person name="Pupko T."/>
            <person name="Shuman H.A."/>
            <person name="Segal G."/>
        </authorList>
    </citation>
    <scope>NUCLEOTIDE SEQUENCE [LARGE SCALE GENOMIC DNA]</scope>
    <source>
        <strain evidence="13 15">WO-44C</strain>
    </source>
</reference>
<dbReference type="PANTHER" id="PTHR46494:SF1">
    <property type="entry name" value="CORA FAMILY METAL ION TRANSPORTER (EUROFUNG)"/>
    <property type="match status" value="1"/>
</dbReference>
<dbReference type="AlphaFoldDB" id="A0A0W0U7L8"/>
<keyword evidence="4 12" id="KW-1003">Cell membrane</keyword>
<dbReference type="OrthoDB" id="9803416at2"/>
<evidence type="ECO:0000256" key="6">
    <source>
        <dbReference type="ARBA" id="ARBA00022842"/>
    </source>
</evidence>
<dbReference type="Proteomes" id="UP000251942">
    <property type="component" value="Unassembled WGS sequence"/>
</dbReference>
<dbReference type="InterPro" id="IPR045861">
    <property type="entry name" value="CorA_cytoplasmic_dom"/>
</dbReference>
<comment type="subcellular location">
    <subcellularLocation>
        <location evidence="1">Cell membrane</location>
        <topology evidence="1">Multi-pass membrane protein</topology>
    </subcellularLocation>
    <subcellularLocation>
        <location evidence="12">Membrane</location>
        <topology evidence="12">Multi-pass membrane protein</topology>
    </subcellularLocation>
</comment>
<dbReference type="PANTHER" id="PTHR46494">
    <property type="entry name" value="CORA FAMILY METAL ION TRANSPORTER (EUROFUNG)"/>
    <property type="match status" value="1"/>
</dbReference>
<dbReference type="STRING" id="453.Lfee_0305"/>
<keyword evidence="5 12" id="KW-0812">Transmembrane</keyword>
<dbReference type="RefSeq" id="WP_058443528.1">
    <property type="nucleotide sequence ID" value="NZ_CAAAHT010000009.1"/>
</dbReference>
<dbReference type="EMBL" id="LNYB01000012">
    <property type="protein sequence ID" value="KTD03904.1"/>
    <property type="molecule type" value="Genomic_DNA"/>
</dbReference>
<dbReference type="Gene3D" id="3.30.460.20">
    <property type="entry name" value="CorA soluble domain-like"/>
    <property type="match status" value="1"/>
</dbReference>
<evidence type="ECO:0000256" key="4">
    <source>
        <dbReference type="ARBA" id="ARBA00022475"/>
    </source>
</evidence>
<feature type="transmembrane region" description="Helical" evidence="12">
    <location>
        <begin position="328"/>
        <end position="348"/>
    </location>
</feature>
<keyword evidence="15" id="KW-1185">Reference proteome</keyword>
<reference evidence="14 16" key="2">
    <citation type="submission" date="2018-06" db="EMBL/GenBank/DDBJ databases">
        <authorList>
            <consortium name="Pathogen Informatics"/>
            <person name="Doyle S."/>
        </authorList>
    </citation>
    <scope>NUCLEOTIDE SEQUENCE [LARGE SCALE GENOMIC DNA]</scope>
    <source>
        <strain evidence="14 16">NCTC12022</strain>
    </source>
</reference>
<evidence type="ECO:0000256" key="7">
    <source>
        <dbReference type="ARBA" id="ARBA00022989"/>
    </source>
</evidence>
<dbReference type="InterPro" id="IPR045863">
    <property type="entry name" value="CorA_TM1_TM2"/>
</dbReference>
<keyword evidence="7 12" id="KW-1133">Transmembrane helix</keyword>
<evidence type="ECO:0000256" key="8">
    <source>
        <dbReference type="ARBA" id="ARBA00023065"/>
    </source>
</evidence>
<evidence type="ECO:0000256" key="2">
    <source>
        <dbReference type="ARBA" id="ARBA00009765"/>
    </source>
</evidence>
<evidence type="ECO:0000313" key="15">
    <source>
        <dbReference type="Proteomes" id="UP000054698"/>
    </source>
</evidence>
<dbReference type="PATRIC" id="fig|453.4.peg.332"/>